<dbReference type="EMBL" id="CAJOBC010002242">
    <property type="protein sequence ID" value="CAF3723145.1"/>
    <property type="molecule type" value="Genomic_DNA"/>
</dbReference>
<name>A0A814D132_9BILA</name>
<accession>A0A814D132</accession>
<keyword evidence="2" id="KW-0968">Cytoplasmic vesicle</keyword>
<dbReference type="GO" id="GO:0005085">
    <property type="term" value="F:guanyl-nucleotide exchange factor activity"/>
    <property type="evidence" value="ECO:0007669"/>
    <property type="project" value="InterPro"/>
</dbReference>
<evidence type="ECO:0000313" key="8">
    <source>
        <dbReference type="Proteomes" id="UP000663829"/>
    </source>
</evidence>
<feature type="region of interest" description="Disordered" evidence="4">
    <location>
        <begin position="775"/>
        <end position="827"/>
    </location>
</feature>
<dbReference type="InterPro" id="IPR001194">
    <property type="entry name" value="cDENN_dom"/>
</dbReference>
<feature type="compositionally biased region" description="Basic residues" evidence="4">
    <location>
        <begin position="1518"/>
        <end position="1532"/>
    </location>
</feature>
<dbReference type="PANTHER" id="PTHR13196:SF14">
    <property type="entry name" value="UDENN DOMAIN-CONTAINING PROTEIN"/>
    <property type="match status" value="1"/>
</dbReference>
<gene>
    <name evidence="6" type="ORF">GPM918_LOCUS11030</name>
    <name evidence="7" type="ORF">SRO942_LOCUS11031</name>
</gene>
<dbReference type="Proteomes" id="UP000663829">
    <property type="component" value="Unassembled WGS sequence"/>
</dbReference>
<feature type="region of interest" description="Disordered" evidence="4">
    <location>
        <begin position="898"/>
        <end position="929"/>
    </location>
</feature>
<reference evidence="6" key="1">
    <citation type="submission" date="2021-02" db="EMBL/GenBank/DDBJ databases">
        <authorList>
            <person name="Nowell W R."/>
        </authorList>
    </citation>
    <scope>NUCLEOTIDE SEQUENCE</scope>
</reference>
<dbReference type="EMBL" id="CAJNOQ010002242">
    <property type="protein sequence ID" value="CAF0947038.1"/>
    <property type="molecule type" value="Genomic_DNA"/>
</dbReference>
<dbReference type="InterPro" id="IPR040032">
    <property type="entry name" value="DENND1A/B/C"/>
</dbReference>
<evidence type="ECO:0000259" key="5">
    <source>
        <dbReference type="PROSITE" id="PS50211"/>
    </source>
</evidence>
<dbReference type="GO" id="GO:0005829">
    <property type="term" value="C:cytosol"/>
    <property type="evidence" value="ECO:0007669"/>
    <property type="project" value="TreeGrafter"/>
</dbReference>
<feature type="region of interest" description="Disordered" evidence="4">
    <location>
        <begin position="1514"/>
        <end position="1545"/>
    </location>
</feature>
<dbReference type="SMART" id="SM00801">
    <property type="entry name" value="dDENN"/>
    <property type="match status" value="1"/>
</dbReference>
<dbReference type="PROSITE" id="PS50211">
    <property type="entry name" value="DENN"/>
    <property type="match status" value="1"/>
</dbReference>
<feature type="compositionally biased region" description="Low complexity" evidence="4">
    <location>
        <begin position="1533"/>
        <end position="1545"/>
    </location>
</feature>
<dbReference type="OrthoDB" id="10266080at2759"/>
<dbReference type="GO" id="GO:0032456">
    <property type="term" value="P:endocytic recycling"/>
    <property type="evidence" value="ECO:0007669"/>
    <property type="project" value="TreeGrafter"/>
</dbReference>
<feature type="compositionally biased region" description="Polar residues" evidence="4">
    <location>
        <begin position="920"/>
        <end position="929"/>
    </location>
</feature>
<dbReference type="Pfam" id="PF02141">
    <property type="entry name" value="DENN"/>
    <property type="match status" value="1"/>
</dbReference>
<dbReference type="PANTHER" id="PTHR13196">
    <property type="entry name" value="DENN DOMAIN-CONTAINING"/>
    <property type="match status" value="1"/>
</dbReference>
<dbReference type="SMART" id="SM00800">
    <property type="entry name" value="uDENN"/>
    <property type="match status" value="1"/>
</dbReference>
<dbReference type="GO" id="GO:0030136">
    <property type="term" value="C:clathrin-coated vesicle"/>
    <property type="evidence" value="ECO:0007669"/>
    <property type="project" value="UniProtKB-SubCell"/>
</dbReference>
<feature type="region of interest" description="Disordered" evidence="4">
    <location>
        <begin position="44"/>
        <end position="97"/>
    </location>
</feature>
<evidence type="ECO:0000313" key="6">
    <source>
        <dbReference type="EMBL" id="CAF0947038.1"/>
    </source>
</evidence>
<feature type="compositionally biased region" description="Low complexity" evidence="4">
    <location>
        <begin position="556"/>
        <end position="585"/>
    </location>
</feature>
<sequence length="1545" mass="174925">MMSKETSHDSLYPFQHGSRIRESVRSLPKGHFEQIRQMFDQKRIKHQVTQQVKSTRNLDTNVQPDQQSSSHCSLQNSSSSTTTKLKKNSLSSLPSVPEDTISINPPIICQQNNVLNLPVTDDEKLKQTISTSSTLSKTTNIDDLEISENDKRTIEERYRDYLLEYQKLRIKLAHELLQHTQKFPPKKTAISSSPPRLKQSTSLLKNCSMQLSNDENKYNEKRIKRDNNNEQQQYSVRKEHKRKMKSDYLIREPTLLLSSSTSEKLDNDHTALTTSESLPVSSTIEELVKEHQTPIIYSSIEGGNFNKHSMRDSSFLKKQRSGYLSFCQDSSRLAEDHDIRRMASTRQFVSTISRPKSILKGGNTSSHLNFSSSHKYEPSRVMLHVKPGVVNRRSISPPTQLTSAINNSVYDIVQSNEDYSDGAIKNNSSPRLFNNNSRLYSSTSLSTESNSYDSNSSPAPSIQSKYSNDFYNGIGASASSSSSDGRTKANKWLLSEQKRDLLNPSKVESKHSIFAVNQCYDTLQMKDTNDDVFCDSPLSQTIIEASNSNLPQKSQTLTTTTQSGRQDISSISSSSSIISGTGTTIRSRDNNSMVGNLTATSMKSVRSNSSSQAEEYRPMMGHITPQNPSSEISATSYVVQTTIFPASRSPVLEVIPTGVGLTSRVVNQQQQQQQSKKIKRWNNVHAERVQIHPPFAAGTLDRNSTRKKQLSSTSSTGFTYDLTTPTCALSTSVNDLNTPVVKPVIIRNSTSTSKKVEAYAQYPLPVVSNPVYQPLSLPPQAPKKPPRTFEQNHHKKLTETVEKKTKFTSSVSSSSSASSTATDSPTFDLGARSISCMDLTAGVSKTFASTGLLPLTNSTKPENIYEELKTPLSATASRKKGFFSQKDDDVVLRSNNEQPHKATTKTTTTGTMKKGISEPNLATSKQNKGTLFSPRNLFDRFKRMVSLSKTSLNTSDITQIGQDGDSDDSISTTDNFDEILSSHLDHVSRIKNVYDSLGEGHTSSLYIGGGEHVKEQITTLYDYVILIIPEFGCFQNENEVTSTTNSFSHQSSSSVKFKYPPDAKDEPALIHFCFPEWDSTSSSYTPPLSRRLDQNNNNFTSSPLLTKNKFSPEYFRFTLTDMFGQRQHGYCSRFLHKGIVNALCIMSPFDMLDFYFHILSHVTDYFLSYKDEDARKFLKEIYPHKIPARGDSISIQTQTSGLFTLKCEYDRRKELIDSENLLNLSTDIRIYSFVSSIPDTIIKIFSSILYEQKLIFVSSELSILTKLINTFICLLYPFSWPHTYVPVLPRLMLDICQAPTPYIVGILRSCEYYLNLSHELYNQDILIIDLDNDKVRTVQEYTINTNNGAIMSQTDVDQLLKSTRSSTENLSRFQQQILPKIFKIDLKSELQQLRKLKQTISLDECQMRIRQCFMSIFVRSCYNYKDYLTTTSSSKYLTNTFNSQRSAIFDFDRFIQSKKQQQSIQLFLEWFTRTQLFEVFIREKLNFVQDNKPFAVTFDESCFEYSRFLQKQQQQTKQKPKVTVKAVKRKANQKSNNNNNITAKK</sequence>
<dbReference type="SMART" id="SM00799">
    <property type="entry name" value="DENN"/>
    <property type="match status" value="1"/>
</dbReference>
<dbReference type="GO" id="GO:1901981">
    <property type="term" value="F:phosphatidylinositol phosphate binding"/>
    <property type="evidence" value="ECO:0007669"/>
    <property type="project" value="TreeGrafter"/>
</dbReference>
<dbReference type="InterPro" id="IPR005113">
    <property type="entry name" value="uDENN_dom"/>
</dbReference>
<comment type="subcellular location">
    <subcellularLocation>
        <location evidence="1">Cytoplasmic vesicle</location>
        <location evidence="1">Clathrin-coated vesicle</location>
    </subcellularLocation>
</comment>
<feature type="domain" description="UDENN" evidence="5">
    <location>
        <begin position="1037"/>
        <end position="1493"/>
    </location>
</feature>
<dbReference type="InterPro" id="IPR037516">
    <property type="entry name" value="Tripartite_DENN"/>
</dbReference>
<protein>
    <recommendedName>
        <fullName evidence="5">UDENN domain-containing protein</fullName>
    </recommendedName>
</protein>
<evidence type="ECO:0000256" key="3">
    <source>
        <dbReference type="SAM" id="Coils"/>
    </source>
</evidence>
<dbReference type="InterPro" id="IPR005112">
    <property type="entry name" value="dDENN_dom"/>
</dbReference>
<feature type="region of interest" description="Disordered" evidence="4">
    <location>
        <begin position="552"/>
        <end position="592"/>
    </location>
</feature>
<feature type="compositionally biased region" description="Low complexity" evidence="4">
    <location>
        <begin position="807"/>
        <end position="827"/>
    </location>
</feature>
<feature type="compositionally biased region" description="Basic and acidic residues" evidence="4">
    <location>
        <begin position="216"/>
        <end position="228"/>
    </location>
</feature>
<evidence type="ECO:0000313" key="7">
    <source>
        <dbReference type="EMBL" id="CAF3723145.1"/>
    </source>
</evidence>
<dbReference type="Gene3D" id="3.40.50.11500">
    <property type="match status" value="1"/>
</dbReference>
<feature type="coiled-coil region" evidence="3">
    <location>
        <begin position="144"/>
        <end position="171"/>
    </location>
</feature>
<keyword evidence="3" id="KW-0175">Coiled coil</keyword>
<feature type="compositionally biased region" description="Polar residues" evidence="4">
    <location>
        <begin position="47"/>
        <end position="65"/>
    </location>
</feature>
<dbReference type="InterPro" id="IPR043153">
    <property type="entry name" value="DENN_C"/>
</dbReference>
<organism evidence="6 8">
    <name type="scientific">Didymodactylos carnosus</name>
    <dbReference type="NCBI Taxonomy" id="1234261"/>
    <lineage>
        <taxon>Eukaryota</taxon>
        <taxon>Metazoa</taxon>
        <taxon>Spiralia</taxon>
        <taxon>Gnathifera</taxon>
        <taxon>Rotifera</taxon>
        <taxon>Eurotatoria</taxon>
        <taxon>Bdelloidea</taxon>
        <taxon>Philodinida</taxon>
        <taxon>Philodinidae</taxon>
        <taxon>Didymodactylos</taxon>
    </lineage>
</organism>
<proteinExistence type="predicted"/>
<keyword evidence="8" id="KW-1185">Reference proteome</keyword>
<dbReference type="Pfam" id="PF03456">
    <property type="entry name" value="uDENN"/>
    <property type="match status" value="1"/>
</dbReference>
<feature type="region of interest" description="Disordered" evidence="4">
    <location>
        <begin position="216"/>
        <end position="243"/>
    </location>
</feature>
<dbReference type="GO" id="GO:0006897">
    <property type="term" value="P:endocytosis"/>
    <property type="evidence" value="ECO:0007669"/>
    <property type="project" value="TreeGrafter"/>
</dbReference>
<comment type="caution">
    <text evidence="6">The sequence shown here is derived from an EMBL/GenBank/DDBJ whole genome shotgun (WGS) entry which is preliminary data.</text>
</comment>
<evidence type="ECO:0000256" key="1">
    <source>
        <dbReference type="ARBA" id="ARBA00004132"/>
    </source>
</evidence>
<feature type="compositionally biased region" description="Low complexity" evidence="4">
    <location>
        <begin position="66"/>
        <end position="92"/>
    </location>
</feature>
<evidence type="ECO:0000256" key="4">
    <source>
        <dbReference type="SAM" id="MobiDB-lite"/>
    </source>
</evidence>
<feature type="compositionally biased region" description="Low complexity" evidence="4">
    <location>
        <begin position="904"/>
        <end position="914"/>
    </location>
</feature>
<dbReference type="Proteomes" id="UP000681722">
    <property type="component" value="Unassembled WGS sequence"/>
</dbReference>
<dbReference type="Gene3D" id="3.30.450.200">
    <property type="match status" value="1"/>
</dbReference>
<evidence type="ECO:0000256" key="2">
    <source>
        <dbReference type="ARBA" id="ARBA00023329"/>
    </source>
</evidence>